<keyword evidence="2" id="KW-1185">Reference proteome</keyword>
<dbReference type="EMBL" id="QRDQ01000007">
    <property type="protein sequence ID" value="RED27017.1"/>
    <property type="molecule type" value="Genomic_DNA"/>
</dbReference>
<name>A0A3D9G359_9FLAO</name>
<accession>A0A3D9G359</accession>
<gene>
    <name evidence="1" type="ORF">BD847_0948</name>
</gene>
<proteinExistence type="predicted"/>
<reference evidence="1 2" key="1">
    <citation type="submission" date="2018-07" db="EMBL/GenBank/DDBJ databases">
        <title>Genomic Encyclopedia of Archaeal and Bacterial Type Strains, Phase II (KMG-II): from individual species to whole genera.</title>
        <authorList>
            <person name="Goeker M."/>
        </authorList>
    </citation>
    <scope>NUCLEOTIDE SEQUENCE [LARGE SCALE GENOMIC DNA]</scope>
    <source>
        <strain evidence="1 2">DSM 25795</strain>
    </source>
</reference>
<dbReference type="AlphaFoldDB" id="A0A3D9G359"/>
<sequence length="245" mass="27819">MNWEVILIHIHTPITMKNLLLCTVLVWFFNSCSTDSEFNQSEFTSNAESKSKVASAFPMNSANPFDYKGKRYYDELRNYYQNNSTPNSAAELRDQIRFMSNKMGKAHNSYKNIILFNNTIVDSIMADPDNMLIFIVENSQLASTAKSSLTIFLQGLLSKRGLEFTIVYDYVVAYEDSILDSNSLTEDEKDTILTVTSISRYSLYSASERKDRDWESSAGNKNVKPLFSADEIAVISIIALLKNII</sequence>
<evidence type="ECO:0000313" key="1">
    <source>
        <dbReference type="EMBL" id="RED27017.1"/>
    </source>
</evidence>
<comment type="caution">
    <text evidence="1">The sequence shown here is derived from an EMBL/GenBank/DDBJ whole genome shotgun (WGS) entry which is preliminary data.</text>
</comment>
<evidence type="ECO:0000313" key="2">
    <source>
        <dbReference type="Proteomes" id="UP000257004"/>
    </source>
</evidence>
<organism evidence="1 2">
    <name type="scientific">Flavobacterium cutihirudinis</name>
    <dbReference type="NCBI Taxonomy" id="1265740"/>
    <lineage>
        <taxon>Bacteria</taxon>
        <taxon>Pseudomonadati</taxon>
        <taxon>Bacteroidota</taxon>
        <taxon>Flavobacteriia</taxon>
        <taxon>Flavobacteriales</taxon>
        <taxon>Flavobacteriaceae</taxon>
        <taxon>Flavobacterium</taxon>
    </lineage>
</organism>
<protein>
    <submittedName>
        <fullName evidence="1">Uncharacterized protein</fullName>
    </submittedName>
</protein>
<dbReference type="Proteomes" id="UP000257004">
    <property type="component" value="Unassembled WGS sequence"/>
</dbReference>